<dbReference type="InterPro" id="IPR025205">
    <property type="entry name" value="PilX/PilW_C"/>
</dbReference>
<feature type="transmembrane region" description="Helical" evidence="2">
    <location>
        <begin position="15"/>
        <end position="35"/>
    </location>
</feature>
<gene>
    <name evidence="5" type="ORF">QTH91_15155</name>
</gene>
<protein>
    <recommendedName>
        <fullName evidence="7">Type IV pilus assembly protein PilX</fullName>
    </recommendedName>
</protein>
<comment type="caution">
    <text evidence="5">The sequence shown here is derived from an EMBL/GenBank/DDBJ whole genome shotgun (WGS) entry which is preliminary data.</text>
</comment>
<dbReference type="Proteomes" id="UP001174908">
    <property type="component" value="Unassembled WGS sequence"/>
</dbReference>
<evidence type="ECO:0000256" key="1">
    <source>
        <dbReference type="SAM" id="MobiDB-lite"/>
    </source>
</evidence>
<organism evidence="5 6">
    <name type="scientific">Variovorax dokdonensis</name>
    <dbReference type="NCBI Taxonomy" id="344883"/>
    <lineage>
        <taxon>Bacteria</taxon>
        <taxon>Pseudomonadati</taxon>
        <taxon>Pseudomonadota</taxon>
        <taxon>Betaproteobacteria</taxon>
        <taxon>Burkholderiales</taxon>
        <taxon>Comamonadaceae</taxon>
        <taxon>Variovorax</taxon>
    </lineage>
</organism>
<feature type="domain" description="Type 4 fimbrial biogenesis protein PilX N-terminal" evidence="4">
    <location>
        <begin position="13"/>
        <end position="60"/>
    </location>
</feature>
<evidence type="ECO:0000313" key="6">
    <source>
        <dbReference type="Proteomes" id="UP001174908"/>
    </source>
</evidence>
<keyword evidence="6" id="KW-1185">Reference proteome</keyword>
<reference evidence="5" key="1">
    <citation type="submission" date="2023-06" db="EMBL/GenBank/DDBJ databases">
        <authorList>
            <person name="Jiang Y."/>
            <person name="Liu Q."/>
        </authorList>
    </citation>
    <scope>NUCLEOTIDE SEQUENCE</scope>
    <source>
        <strain evidence="5">CGMCC 1.12089</strain>
    </source>
</reference>
<evidence type="ECO:0000259" key="4">
    <source>
        <dbReference type="Pfam" id="PF14341"/>
    </source>
</evidence>
<dbReference type="Pfam" id="PF13681">
    <property type="entry name" value="PilX"/>
    <property type="match status" value="1"/>
</dbReference>
<dbReference type="Pfam" id="PF14341">
    <property type="entry name" value="PilX_N"/>
    <property type="match status" value="1"/>
</dbReference>
<feature type="domain" description="PilX/PilW C-terminal" evidence="3">
    <location>
        <begin position="166"/>
        <end position="229"/>
    </location>
</feature>
<keyword evidence="2" id="KW-0472">Membrane</keyword>
<evidence type="ECO:0000259" key="3">
    <source>
        <dbReference type="Pfam" id="PF13681"/>
    </source>
</evidence>
<sequence>MNRSISASRCNQQGLALMIVMIVLLMATLLVVGAARTTWFTERLIGNDADQERALANAQAMLADAEYDIRAESPDGRPCTGESPPSPRNCRAPGDPQSSVPWIPREGPLDFARLRNVLMTQAVGGGIACAQGVCLAGALPARFWQLPPAELARIENTGARYAQFSGAPDAPADNPLLSSRAWYWIEILPYSGPTGTALAPDADNPFIFRITALASGRRPTTQVVLERLFVWKRVDA</sequence>
<evidence type="ECO:0000256" key="2">
    <source>
        <dbReference type="SAM" id="Phobius"/>
    </source>
</evidence>
<accession>A0ABT7NCZ6</accession>
<evidence type="ECO:0008006" key="7">
    <source>
        <dbReference type="Google" id="ProtNLM"/>
    </source>
</evidence>
<dbReference type="RefSeq" id="WP_286660932.1">
    <property type="nucleotide sequence ID" value="NZ_JASZYV010000003.1"/>
</dbReference>
<dbReference type="EMBL" id="JASZYV010000003">
    <property type="protein sequence ID" value="MDM0045824.1"/>
    <property type="molecule type" value="Genomic_DNA"/>
</dbReference>
<proteinExistence type="predicted"/>
<name>A0ABT7NCZ6_9BURK</name>
<keyword evidence="2" id="KW-1133">Transmembrane helix</keyword>
<feature type="region of interest" description="Disordered" evidence="1">
    <location>
        <begin position="72"/>
        <end position="101"/>
    </location>
</feature>
<dbReference type="InterPro" id="IPR025746">
    <property type="entry name" value="PilX_N_dom"/>
</dbReference>
<keyword evidence="2" id="KW-0812">Transmembrane</keyword>
<evidence type="ECO:0000313" key="5">
    <source>
        <dbReference type="EMBL" id="MDM0045824.1"/>
    </source>
</evidence>